<accession>A0A2W7NIT9</accession>
<evidence type="ECO:0000313" key="2">
    <source>
        <dbReference type="EMBL" id="PZX20371.1"/>
    </source>
</evidence>
<evidence type="ECO:0000313" key="3">
    <source>
        <dbReference type="Proteomes" id="UP000249239"/>
    </source>
</evidence>
<dbReference type="EMBL" id="QKZK01000002">
    <property type="protein sequence ID" value="PZX20371.1"/>
    <property type="molecule type" value="Genomic_DNA"/>
</dbReference>
<gene>
    <name evidence="2" type="ORF">LX69_00368</name>
</gene>
<feature type="compositionally biased region" description="Basic and acidic residues" evidence="1">
    <location>
        <begin position="86"/>
        <end position="98"/>
    </location>
</feature>
<evidence type="ECO:0000256" key="1">
    <source>
        <dbReference type="SAM" id="MobiDB-lite"/>
    </source>
</evidence>
<feature type="region of interest" description="Disordered" evidence="1">
    <location>
        <begin position="86"/>
        <end position="133"/>
    </location>
</feature>
<name>A0A2W7NIT9_9BACT</name>
<dbReference type="Proteomes" id="UP000249239">
    <property type="component" value="Unassembled WGS sequence"/>
</dbReference>
<protein>
    <submittedName>
        <fullName evidence="2">Uncharacterized protein</fullName>
    </submittedName>
</protein>
<reference evidence="2 3" key="1">
    <citation type="submission" date="2018-06" db="EMBL/GenBank/DDBJ databases">
        <title>Genomic Encyclopedia of Archaeal and Bacterial Type Strains, Phase II (KMG-II): from individual species to whole genera.</title>
        <authorList>
            <person name="Goeker M."/>
        </authorList>
    </citation>
    <scope>NUCLEOTIDE SEQUENCE [LARGE SCALE GENOMIC DNA]</scope>
    <source>
        <strain evidence="2 3">DSM 6779</strain>
    </source>
</reference>
<proteinExistence type="predicted"/>
<dbReference type="RefSeq" id="WP_111444100.1">
    <property type="nucleotide sequence ID" value="NZ_QKZK01000002.1"/>
</dbReference>
<keyword evidence="3" id="KW-1185">Reference proteome</keyword>
<comment type="caution">
    <text evidence="2">The sequence shown here is derived from an EMBL/GenBank/DDBJ whole genome shotgun (WGS) entry which is preliminary data.</text>
</comment>
<feature type="compositionally biased region" description="Acidic residues" evidence="1">
    <location>
        <begin position="99"/>
        <end position="133"/>
    </location>
</feature>
<dbReference type="AlphaFoldDB" id="A0A2W7NIT9"/>
<dbReference type="OrthoDB" id="1122172at2"/>
<sequence length="133" mass="15371">MNNNKPRVIKDYEKLDVAIQERIKETYPNGYGNALISITNKDGMLISALPFETEDRYYLVKMPVRETKIIDEEDDFVEDVFIKDSGKPDLDAEFKDEFGNDEEADEADDAEEDFDDDDDDDVAVEEIEDEDED</sequence>
<organism evidence="2 3">
    <name type="scientific">Breznakibacter xylanolyticus</name>
    <dbReference type="NCBI Taxonomy" id="990"/>
    <lineage>
        <taxon>Bacteria</taxon>
        <taxon>Pseudomonadati</taxon>
        <taxon>Bacteroidota</taxon>
        <taxon>Bacteroidia</taxon>
        <taxon>Marinilabiliales</taxon>
        <taxon>Marinilabiliaceae</taxon>
        <taxon>Breznakibacter</taxon>
    </lineage>
</organism>